<reference evidence="5 6" key="1">
    <citation type="submission" date="2018-03" db="EMBL/GenBank/DDBJ databases">
        <title>Genomic Encyclopedia of Archaeal and Bacterial Type Strains, Phase II (KMG-II): from individual species to whole genera.</title>
        <authorList>
            <person name="Goeker M."/>
        </authorList>
    </citation>
    <scope>NUCLEOTIDE SEQUENCE [LARGE SCALE GENOMIC DNA]</scope>
    <source>
        <strain evidence="5 6">DSM 45348</strain>
    </source>
</reference>
<dbReference type="EMBL" id="PVZG01000002">
    <property type="protein sequence ID" value="PRY32347.1"/>
    <property type="molecule type" value="Genomic_DNA"/>
</dbReference>
<dbReference type="PANTHER" id="PTHR48105">
    <property type="entry name" value="THIOREDOXIN REDUCTASE 1-RELATED-RELATED"/>
    <property type="match status" value="1"/>
</dbReference>
<dbReference type="Proteomes" id="UP000239209">
    <property type="component" value="Unassembled WGS sequence"/>
</dbReference>
<name>A0A2T0SG18_9ACTN</name>
<dbReference type="InterPro" id="IPR036188">
    <property type="entry name" value="FAD/NAD-bd_sf"/>
</dbReference>
<evidence type="ECO:0000256" key="3">
    <source>
        <dbReference type="ARBA" id="ARBA00048132"/>
    </source>
</evidence>
<keyword evidence="2" id="KW-0560">Oxidoreductase</keyword>
<evidence type="ECO:0000313" key="6">
    <source>
        <dbReference type="Proteomes" id="UP000239209"/>
    </source>
</evidence>
<dbReference type="InterPro" id="IPR023753">
    <property type="entry name" value="FAD/NAD-binding_dom"/>
</dbReference>
<dbReference type="Gene3D" id="3.50.50.60">
    <property type="entry name" value="FAD/NAD(P)-binding domain"/>
    <property type="match status" value="2"/>
</dbReference>
<proteinExistence type="predicted"/>
<organism evidence="5 6">
    <name type="scientific">Pseudosporangium ferrugineum</name>
    <dbReference type="NCBI Taxonomy" id="439699"/>
    <lineage>
        <taxon>Bacteria</taxon>
        <taxon>Bacillati</taxon>
        <taxon>Actinomycetota</taxon>
        <taxon>Actinomycetes</taxon>
        <taxon>Micromonosporales</taxon>
        <taxon>Micromonosporaceae</taxon>
        <taxon>Pseudosporangium</taxon>
    </lineage>
</organism>
<comment type="caution">
    <text evidence="5">The sequence shown here is derived from an EMBL/GenBank/DDBJ whole genome shotgun (WGS) entry which is preliminary data.</text>
</comment>
<dbReference type="GO" id="GO:0004791">
    <property type="term" value="F:thioredoxin-disulfide reductase (NADPH) activity"/>
    <property type="evidence" value="ECO:0007669"/>
    <property type="project" value="UniProtKB-EC"/>
</dbReference>
<protein>
    <submittedName>
        <fullName evidence="5">Thioredoxin reductase</fullName>
    </submittedName>
</protein>
<keyword evidence="1" id="KW-0285">Flavoprotein</keyword>
<evidence type="ECO:0000256" key="2">
    <source>
        <dbReference type="ARBA" id="ARBA00023002"/>
    </source>
</evidence>
<accession>A0A2T0SG18</accession>
<dbReference type="AlphaFoldDB" id="A0A2T0SG18"/>
<evidence type="ECO:0000313" key="5">
    <source>
        <dbReference type="EMBL" id="PRY32347.1"/>
    </source>
</evidence>
<dbReference type="PRINTS" id="PR00469">
    <property type="entry name" value="PNDRDTASEII"/>
</dbReference>
<dbReference type="PRINTS" id="PR00368">
    <property type="entry name" value="FADPNR"/>
</dbReference>
<dbReference type="SUPFAM" id="SSF51905">
    <property type="entry name" value="FAD/NAD(P)-binding domain"/>
    <property type="match status" value="2"/>
</dbReference>
<feature type="domain" description="FAD/NAD(P)-binding" evidence="4">
    <location>
        <begin position="45"/>
        <end position="330"/>
    </location>
</feature>
<sequence>MLDPAEQGRTIAYPGEPLAYRRGGRRLVGSTHMSDNDRSDSGIRDCLVVGGGAAGLSAALTLGRARRATLVVDAGRQSNLVAAGIGGLLGHDGRTPAGYYAAARTELAAYPSVEVVADEVTGGRREDDGTFTVTLGGGGVGRARSVVLAPGMEYRHPAVPGLRERWGGPVFHCPFCHGWELRERPMGVLARGAVGVHGALNLRAWTGRVTLLTNGAGVTAEQRRQLAGGGVGLDERPIAALDGPGTALRAVVFAGGGELAIGALLVKATLYQRSPLARELGATLIEPDEMLSVQAIRVDAMGRTGVPGLYAAGDAATSVPPSLAAAVASGHLAGAAASVQLAVAGRR</sequence>
<evidence type="ECO:0000259" key="4">
    <source>
        <dbReference type="Pfam" id="PF07992"/>
    </source>
</evidence>
<dbReference type="InterPro" id="IPR050097">
    <property type="entry name" value="Ferredoxin-NADP_redctase_2"/>
</dbReference>
<keyword evidence="6" id="KW-1185">Reference proteome</keyword>
<evidence type="ECO:0000256" key="1">
    <source>
        <dbReference type="ARBA" id="ARBA00022630"/>
    </source>
</evidence>
<gene>
    <name evidence="5" type="ORF">CLV70_102558</name>
</gene>
<comment type="catalytic activity">
    <reaction evidence="3">
        <text>[thioredoxin]-dithiol + NADP(+) = [thioredoxin]-disulfide + NADPH + H(+)</text>
        <dbReference type="Rhea" id="RHEA:20345"/>
        <dbReference type="Rhea" id="RHEA-COMP:10698"/>
        <dbReference type="Rhea" id="RHEA-COMP:10700"/>
        <dbReference type="ChEBI" id="CHEBI:15378"/>
        <dbReference type="ChEBI" id="CHEBI:29950"/>
        <dbReference type="ChEBI" id="CHEBI:50058"/>
        <dbReference type="ChEBI" id="CHEBI:57783"/>
        <dbReference type="ChEBI" id="CHEBI:58349"/>
        <dbReference type="EC" id="1.8.1.9"/>
    </reaction>
</comment>
<dbReference type="Pfam" id="PF07992">
    <property type="entry name" value="Pyr_redox_2"/>
    <property type="match status" value="1"/>
</dbReference>